<comment type="caution">
    <text evidence="8">The sequence shown here is derived from an EMBL/GenBank/DDBJ whole genome shotgun (WGS) entry which is preliminary data.</text>
</comment>
<dbReference type="Pfam" id="PF04923">
    <property type="entry name" value="Ninjurin"/>
    <property type="match status" value="1"/>
</dbReference>
<dbReference type="EMBL" id="CAJVCH010570711">
    <property type="protein sequence ID" value="CAG7835653.1"/>
    <property type="molecule type" value="Genomic_DNA"/>
</dbReference>
<dbReference type="GO" id="GO:0007155">
    <property type="term" value="P:cell adhesion"/>
    <property type="evidence" value="ECO:0007669"/>
    <property type="project" value="UniProtKB-KW"/>
</dbReference>
<dbReference type="GO" id="GO:0042246">
    <property type="term" value="P:tissue regeneration"/>
    <property type="evidence" value="ECO:0007669"/>
    <property type="project" value="InterPro"/>
</dbReference>
<keyword evidence="4" id="KW-0130">Cell adhesion</keyword>
<keyword evidence="9" id="KW-1185">Reference proteome</keyword>
<dbReference type="InterPro" id="IPR007007">
    <property type="entry name" value="Ninjurin"/>
</dbReference>
<dbReference type="AlphaFoldDB" id="A0A8J2LHL1"/>
<keyword evidence="5 7" id="KW-1133">Transmembrane helix</keyword>
<evidence type="ECO:0000313" key="8">
    <source>
        <dbReference type="EMBL" id="CAG7835653.1"/>
    </source>
</evidence>
<organism evidence="8 9">
    <name type="scientific">Allacma fusca</name>
    <dbReference type="NCBI Taxonomy" id="39272"/>
    <lineage>
        <taxon>Eukaryota</taxon>
        <taxon>Metazoa</taxon>
        <taxon>Ecdysozoa</taxon>
        <taxon>Arthropoda</taxon>
        <taxon>Hexapoda</taxon>
        <taxon>Collembola</taxon>
        <taxon>Symphypleona</taxon>
        <taxon>Sminthuridae</taxon>
        <taxon>Allacma</taxon>
    </lineage>
</organism>
<evidence type="ECO:0000256" key="2">
    <source>
        <dbReference type="ARBA" id="ARBA00008141"/>
    </source>
</evidence>
<dbReference type="PANTHER" id="PTHR12316">
    <property type="entry name" value="NINJURIN-RELATED"/>
    <property type="match status" value="1"/>
</dbReference>
<evidence type="ECO:0000256" key="7">
    <source>
        <dbReference type="SAM" id="Phobius"/>
    </source>
</evidence>
<gene>
    <name evidence="8" type="ORF">AFUS01_LOCUS44993</name>
</gene>
<evidence type="ECO:0008006" key="10">
    <source>
        <dbReference type="Google" id="ProtNLM"/>
    </source>
</evidence>
<evidence type="ECO:0000256" key="3">
    <source>
        <dbReference type="ARBA" id="ARBA00022692"/>
    </source>
</evidence>
<evidence type="ECO:0000256" key="6">
    <source>
        <dbReference type="ARBA" id="ARBA00023136"/>
    </source>
</evidence>
<proteinExistence type="inferred from homology"/>
<keyword evidence="6 7" id="KW-0472">Membrane</keyword>
<comment type="subcellular location">
    <subcellularLocation>
        <location evidence="1">Membrane</location>
        <topology evidence="1">Multi-pass membrane protein</topology>
    </subcellularLocation>
</comment>
<dbReference type="PANTHER" id="PTHR12316:SF17">
    <property type="entry name" value="NINJURIN C, ISOFORM D"/>
    <property type="match status" value="1"/>
</dbReference>
<comment type="similarity">
    <text evidence="2">Belongs to the ninjurin family.</text>
</comment>
<evidence type="ECO:0000313" key="9">
    <source>
        <dbReference type="Proteomes" id="UP000708208"/>
    </source>
</evidence>
<feature type="transmembrane region" description="Helical" evidence="7">
    <location>
        <begin position="41"/>
        <end position="61"/>
    </location>
</feature>
<name>A0A8J2LHL1_9HEXA</name>
<feature type="transmembrane region" description="Helical" evidence="7">
    <location>
        <begin position="112"/>
        <end position="132"/>
    </location>
</feature>
<dbReference type="GO" id="GO:0016020">
    <property type="term" value="C:membrane"/>
    <property type="evidence" value="ECO:0007669"/>
    <property type="project" value="UniProtKB-SubCell"/>
</dbReference>
<dbReference type="Proteomes" id="UP000708208">
    <property type="component" value="Unassembled WGS sequence"/>
</dbReference>
<sequence>MSEFTPAEVEVLQPAGEPAGEVGPKKLNMNRYATKKTIAQGLFDVALLSANASLLKFLVQVKGHHPFFALSITLTILSIVLQIIVGVCLLYLGMHNINEEQNYKKINFWNNVIVALIFLISVINIFLSSFGMDYTPTV</sequence>
<evidence type="ECO:0000256" key="4">
    <source>
        <dbReference type="ARBA" id="ARBA00022889"/>
    </source>
</evidence>
<keyword evidence="3 7" id="KW-0812">Transmembrane</keyword>
<reference evidence="8" key="1">
    <citation type="submission" date="2021-06" db="EMBL/GenBank/DDBJ databases">
        <authorList>
            <person name="Hodson N. C."/>
            <person name="Mongue J. A."/>
            <person name="Jaron S. K."/>
        </authorList>
    </citation>
    <scope>NUCLEOTIDE SEQUENCE</scope>
</reference>
<evidence type="ECO:0000256" key="1">
    <source>
        <dbReference type="ARBA" id="ARBA00004141"/>
    </source>
</evidence>
<feature type="transmembrane region" description="Helical" evidence="7">
    <location>
        <begin position="67"/>
        <end position="92"/>
    </location>
</feature>
<protein>
    <recommendedName>
        <fullName evidence="10">Ninjurin-1</fullName>
    </recommendedName>
</protein>
<accession>A0A8J2LHL1</accession>
<dbReference type="OrthoDB" id="6114058at2759"/>
<evidence type="ECO:0000256" key="5">
    <source>
        <dbReference type="ARBA" id="ARBA00022989"/>
    </source>
</evidence>